<dbReference type="PANTHER" id="PTHR15394:SF3">
    <property type="entry name" value="SERINE HYDROLASE RBBP9"/>
    <property type="match status" value="1"/>
</dbReference>
<gene>
    <name evidence="1" type="ORF">CO174_01205</name>
</gene>
<name>A0A2M7XDP5_9BACT</name>
<dbReference type="Gene3D" id="3.40.50.1820">
    <property type="entry name" value="alpha/beta hydrolase"/>
    <property type="match status" value="1"/>
</dbReference>
<reference evidence="2" key="1">
    <citation type="submission" date="2017-09" db="EMBL/GenBank/DDBJ databases">
        <title>Depth-based differentiation of microbial function through sediment-hosted aquifers and enrichment of novel symbionts in the deep terrestrial subsurface.</title>
        <authorList>
            <person name="Probst A.J."/>
            <person name="Ladd B."/>
            <person name="Jarett J.K."/>
            <person name="Geller-Mcgrath D.E."/>
            <person name="Sieber C.M.K."/>
            <person name="Emerson J.B."/>
            <person name="Anantharaman K."/>
            <person name="Thomas B.C."/>
            <person name="Malmstrom R."/>
            <person name="Stieglmeier M."/>
            <person name="Klingl A."/>
            <person name="Woyke T."/>
            <person name="Ryan C.M."/>
            <person name="Banfield J.F."/>
        </authorList>
    </citation>
    <scope>NUCLEOTIDE SEQUENCE [LARGE SCALE GENOMIC DNA]</scope>
</reference>
<evidence type="ECO:0000313" key="1">
    <source>
        <dbReference type="EMBL" id="PJA45965.1"/>
    </source>
</evidence>
<evidence type="ECO:0008006" key="3">
    <source>
        <dbReference type="Google" id="ProtNLM"/>
    </source>
</evidence>
<evidence type="ECO:0000313" key="2">
    <source>
        <dbReference type="Proteomes" id="UP000229385"/>
    </source>
</evidence>
<dbReference type="AlphaFoldDB" id="A0A2M7XDP5"/>
<comment type="caution">
    <text evidence="1">The sequence shown here is derived from an EMBL/GenBank/DDBJ whole genome shotgun (WGS) entry which is preliminary data.</text>
</comment>
<accession>A0A2M7XDP5</accession>
<dbReference type="InterPro" id="IPR010662">
    <property type="entry name" value="RBBP9/YdeN"/>
</dbReference>
<sequence>MKRVFIVHCWEGNPDYCWYPSVKADLEKQGFQVNVPAMPETAMPKQSLWVPRLKELIGRPDADTFLVGHSIGCAAIMRYLEQLGDGQEVGGVVFVAGFTDDLGFPEIHNFFETPLNFSKIRSSSRGFIAIHSDNDPFVDLHYSEVLNEQLGAEIVLKSGKKHFSGPVDNEESCVELREVVEAVVAFAK</sequence>
<dbReference type="SUPFAM" id="SSF53474">
    <property type="entry name" value="alpha/beta-Hydrolases"/>
    <property type="match status" value="1"/>
</dbReference>
<dbReference type="PANTHER" id="PTHR15394">
    <property type="entry name" value="SERINE HYDROLASE RBBP9"/>
    <property type="match status" value="1"/>
</dbReference>
<dbReference type="Proteomes" id="UP000229385">
    <property type="component" value="Unassembled WGS sequence"/>
</dbReference>
<dbReference type="EMBL" id="PFWU01000014">
    <property type="protein sequence ID" value="PJA45965.1"/>
    <property type="molecule type" value="Genomic_DNA"/>
</dbReference>
<organism evidence="1 2">
    <name type="scientific">Candidatus Uhrbacteria bacterium CG_4_9_14_3_um_filter_50_9</name>
    <dbReference type="NCBI Taxonomy" id="1975035"/>
    <lineage>
        <taxon>Bacteria</taxon>
        <taxon>Candidatus Uhriibacteriota</taxon>
    </lineage>
</organism>
<proteinExistence type="predicted"/>
<protein>
    <recommendedName>
        <fullName evidence="3">Serine hydrolase family protein</fullName>
    </recommendedName>
</protein>
<dbReference type="Pfam" id="PF06821">
    <property type="entry name" value="Ser_hydrolase"/>
    <property type="match status" value="1"/>
</dbReference>
<dbReference type="InterPro" id="IPR029058">
    <property type="entry name" value="AB_hydrolase_fold"/>
</dbReference>
<dbReference type="GO" id="GO:0016787">
    <property type="term" value="F:hydrolase activity"/>
    <property type="evidence" value="ECO:0007669"/>
    <property type="project" value="InterPro"/>
</dbReference>